<dbReference type="GeneID" id="85497413"/>
<dbReference type="EMBL" id="AP028217">
    <property type="protein sequence ID" value="BEI93543.1"/>
    <property type="molecule type" value="Genomic_DNA"/>
</dbReference>
<dbReference type="AlphaFoldDB" id="A0AA48QXN5"/>
<proteinExistence type="predicted"/>
<accession>A0AA48QXN5</accession>
<dbReference type="KEGG" id="ccac:CcaHIS019_0600020"/>
<organism evidence="1 2">
    <name type="scientific">Cutaneotrichosporon cavernicola</name>
    <dbReference type="NCBI Taxonomy" id="279322"/>
    <lineage>
        <taxon>Eukaryota</taxon>
        <taxon>Fungi</taxon>
        <taxon>Dikarya</taxon>
        <taxon>Basidiomycota</taxon>
        <taxon>Agaricomycotina</taxon>
        <taxon>Tremellomycetes</taxon>
        <taxon>Trichosporonales</taxon>
        <taxon>Trichosporonaceae</taxon>
        <taxon>Cutaneotrichosporon</taxon>
    </lineage>
</organism>
<name>A0AA48QXN5_9TREE</name>
<dbReference type="RefSeq" id="XP_060458808.1">
    <property type="nucleotide sequence ID" value="XM_060602412.1"/>
</dbReference>
<gene>
    <name evidence="1" type="ORF">CcaverHIS019_0600020</name>
</gene>
<evidence type="ECO:0000313" key="2">
    <source>
        <dbReference type="Proteomes" id="UP001233271"/>
    </source>
</evidence>
<dbReference type="Proteomes" id="UP001233271">
    <property type="component" value="Chromosome 6"/>
</dbReference>
<keyword evidence="2" id="KW-1185">Reference proteome</keyword>
<evidence type="ECO:0000313" key="1">
    <source>
        <dbReference type="EMBL" id="BEI93543.1"/>
    </source>
</evidence>
<reference evidence="1" key="1">
    <citation type="journal article" date="2023" name="BMC Genomics">
        <title>Chromosome-level genome assemblies of Cutaneotrichosporon spp. (Trichosporonales, Basidiomycota) reveal imbalanced evolution between nucleotide sequences and chromosome synteny.</title>
        <authorList>
            <person name="Kobayashi Y."/>
            <person name="Kayamori A."/>
            <person name="Aoki K."/>
            <person name="Shiwa Y."/>
            <person name="Matsutani M."/>
            <person name="Fujita N."/>
            <person name="Sugita T."/>
            <person name="Iwasaki W."/>
            <person name="Tanaka N."/>
            <person name="Takashima M."/>
        </authorList>
    </citation>
    <scope>NUCLEOTIDE SEQUENCE</scope>
    <source>
        <strain evidence="1">HIS019</strain>
    </source>
</reference>
<protein>
    <submittedName>
        <fullName evidence="1">Uncharacterized protein</fullName>
    </submittedName>
</protein>
<sequence length="596" mass="65275">MSPWLLILLLDHRPPVLFLTWEAVYLGLLAAPLSRAAARVARIASVAMEANWSGAYKQTKRVLDDNDTPLLLGHVLRLPNPYVTTSDTADVQSEAPNKIVVQFVQHHRDKTIVLQAPDIDRNVRVVVDNDASTEIRPDTRLTLSNFLLYTHDDSKTEHGLVSYIQTLTPLWKGFTTFGVAVLSQFRISFGHFCTAFADFGIAQAGLDGVVRYLGCVTEAKRYARLPDEAIILLQAAWRDKWTFEVHLDHTGLGVYFARNGVVVTDPRLASALYFLLEFAAYAWVARTRFGVITNSLAWVPVCLSGNCGGRVIIKYGFPGGNLENGQLLLHPDSADGLWPKDAAMLNCRPTRATPGALNINVPNAPGPALLLSPVHHPVHSSGRIRKHLQAFGGFAAAPGPAPPPLPIDTQPLGFISFIKVCALGVLRGMPELDLDYVIGEIIIDPDEVLVGWRCSTRVGRVVGRSHRRRADGGRDAGARRGSGPSCGIAPYVARANVCMPLLIGAARRRPTPRAKPAAHPRYRNRIARPAAALPAPLPLPRMLLVIIARRCSSRHWWGLCVMCARNSASQSARRRIRGAVRVSRHDVVAREARSVA</sequence>